<feature type="region of interest" description="Disordered" evidence="1">
    <location>
        <begin position="64"/>
        <end position="89"/>
    </location>
</feature>
<accession>A0A8J3IMR7</accession>
<evidence type="ECO:0000313" key="4">
    <source>
        <dbReference type="Proteomes" id="UP000597444"/>
    </source>
</evidence>
<feature type="transmembrane region" description="Helical" evidence="2">
    <location>
        <begin position="15"/>
        <end position="35"/>
    </location>
</feature>
<dbReference type="EMBL" id="BNJK01000002">
    <property type="protein sequence ID" value="GHO98459.1"/>
    <property type="molecule type" value="Genomic_DNA"/>
</dbReference>
<comment type="caution">
    <text evidence="3">The sequence shown here is derived from an EMBL/GenBank/DDBJ whole genome shotgun (WGS) entry which is preliminary data.</text>
</comment>
<proteinExistence type="predicted"/>
<keyword evidence="2" id="KW-1133">Transmembrane helix</keyword>
<organism evidence="3 4">
    <name type="scientific">Reticulibacter mediterranei</name>
    <dbReference type="NCBI Taxonomy" id="2778369"/>
    <lineage>
        <taxon>Bacteria</taxon>
        <taxon>Bacillati</taxon>
        <taxon>Chloroflexota</taxon>
        <taxon>Ktedonobacteria</taxon>
        <taxon>Ktedonobacterales</taxon>
        <taxon>Reticulibacteraceae</taxon>
        <taxon>Reticulibacter</taxon>
    </lineage>
</organism>
<sequence>MTLQQLLETVKQLPVATQVALILFVLAVLLLLAFVPTMGTSVLGCICKVATSADSQKYEKRRIDRRAVGEASSLATPSKTEHWTTSPRP</sequence>
<keyword evidence="4" id="KW-1185">Reference proteome</keyword>
<protein>
    <submittedName>
        <fullName evidence="3">Uncharacterized protein</fullName>
    </submittedName>
</protein>
<dbReference type="Proteomes" id="UP000597444">
    <property type="component" value="Unassembled WGS sequence"/>
</dbReference>
<dbReference type="RefSeq" id="WP_220209203.1">
    <property type="nucleotide sequence ID" value="NZ_BNJK01000002.1"/>
</dbReference>
<keyword evidence="2" id="KW-0812">Transmembrane</keyword>
<dbReference type="AlphaFoldDB" id="A0A8J3IMR7"/>
<gene>
    <name evidence="3" type="ORF">KSF_085070</name>
</gene>
<evidence type="ECO:0000313" key="3">
    <source>
        <dbReference type="EMBL" id="GHO98459.1"/>
    </source>
</evidence>
<evidence type="ECO:0000256" key="1">
    <source>
        <dbReference type="SAM" id="MobiDB-lite"/>
    </source>
</evidence>
<keyword evidence="2" id="KW-0472">Membrane</keyword>
<feature type="compositionally biased region" description="Polar residues" evidence="1">
    <location>
        <begin position="73"/>
        <end position="89"/>
    </location>
</feature>
<name>A0A8J3IMR7_9CHLR</name>
<evidence type="ECO:0000256" key="2">
    <source>
        <dbReference type="SAM" id="Phobius"/>
    </source>
</evidence>
<reference evidence="3" key="1">
    <citation type="submission" date="2020-10" db="EMBL/GenBank/DDBJ databases">
        <title>Taxonomic study of unclassified bacteria belonging to the class Ktedonobacteria.</title>
        <authorList>
            <person name="Yabe S."/>
            <person name="Wang C.M."/>
            <person name="Zheng Y."/>
            <person name="Sakai Y."/>
            <person name="Cavaletti L."/>
            <person name="Monciardini P."/>
            <person name="Donadio S."/>
        </authorList>
    </citation>
    <scope>NUCLEOTIDE SEQUENCE</scope>
    <source>
        <strain evidence="3">ID150040</strain>
    </source>
</reference>